<evidence type="ECO:0000313" key="2">
    <source>
        <dbReference type="EMBL" id="EER37992.1"/>
    </source>
</evidence>
<organism evidence="2 3">
    <name type="scientific">Ajellomyces capsulatus (strain H143)</name>
    <name type="common">Darling's disease fungus</name>
    <name type="synonym">Histoplasma capsulatum</name>
    <dbReference type="NCBI Taxonomy" id="544712"/>
    <lineage>
        <taxon>Eukaryota</taxon>
        <taxon>Fungi</taxon>
        <taxon>Dikarya</taxon>
        <taxon>Ascomycota</taxon>
        <taxon>Pezizomycotina</taxon>
        <taxon>Eurotiomycetes</taxon>
        <taxon>Eurotiomycetidae</taxon>
        <taxon>Onygenales</taxon>
        <taxon>Ajellomycetaceae</taxon>
        <taxon>Histoplasma</taxon>
    </lineage>
</organism>
<dbReference type="EMBL" id="GG692432">
    <property type="protein sequence ID" value="EER37992.1"/>
    <property type="molecule type" value="Genomic_DNA"/>
</dbReference>
<evidence type="ECO:0000313" key="3">
    <source>
        <dbReference type="Proteomes" id="UP000002624"/>
    </source>
</evidence>
<dbReference type="AlphaFoldDB" id="C6HNE6"/>
<protein>
    <submittedName>
        <fullName evidence="2">Uncharacterized protein</fullName>
    </submittedName>
</protein>
<evidence type="ECO:0000256" key="1">
    <source>
        <dbReference type="SAM" id="MobiDB-lite"/>
    </source>
</evidence>
<accession>C6HNE6</accession>
<dbReference type="Proteomes" id="UP000002624">
    <property type="component" value="Unassembled WGS sequence"/>
</dbReference>
<name>C6HNE6_AJECH</name>
<dbReference type="VEuPathDB" id="FungiDB:HCDG_07727"/>
<proteinExistence type="predicted"/>
<gene>
    <name evidence="2" type="ORF">HCDG_07727</name>
</gene>
<dbReference type="HOGENOM" id="CLU_2399166_0_0_1"/>
<reference evidence="3" key="1">
    <citation type="submission" date="2009-05" db="EMBL/GenBank/DDBJ databases">
        <title>The genome sequence of Ajellomyces capsulatus strain H143.</title>
        <authorList>
            <person name="Champion M."/>
            <person name="Cuomo C.A."/>
            <person name="Ma L.-J."/>
            <person name="Henn M.R."/>
            <person name="Sil A."/>
            <person name="Goldman B."/>
            <person name="Young S.K."/>
            <person name="Kodira C.D."/>
            <person name="Zeng Q."/>
            <person name="Koehrsen M."/>
            <person name="Alvarado L."/>
            <person name="Berlin A.M."/>
            <person name="Borenstein D."/>
            <person name="Chen Z."/>
            <person name="Engels R."/>
            <person name="Freedman E."/>
            <person name="Gellesch M."/>
            <person name="Goldberg J."/>
            <person name="Griggs A."/>
            <person name="Gujja S."/>
            <person name="Heiman D.I."/>
            <person name="Hepburn T.A."/>
            <person name="Howarth C."/>
            <person name="Jen D."/>
            <person name="Larson L."/>
            <person name="Lewis B."/>
            <person name="Mehta T."/>
            <person name="Park D."/>
            <person name="Pearson M."/>
            <person name="Roberts A."/>
            <person name="Saif S."/>
            <person name="Shea T.D."/>
            <person name="Shenoy N."/>
            <person name="Sisk P."/>
            <person name="Stolte C."/>
            <person name="Sykes S."/>
            <person name="Walk T."/>
            <person name="White J."/>
            <person name="Yandava C."/>
            <person name="Klein B."/>
            <person name="McEwen J.G."/>
            <person name="Puccia R."/>
            <person name="Goldman G.H."/>
            <person name="Felipe M.S."/>
            <person name="Nino-Vega G."/>
            <person name="San-Blas G."/>
            <person name="Taylor J.W."/>
            <person name="Mendoza L."/>
            <person name="Galagan J.E."/>
            <person name="Nusbaum C."/>
            <person name="Birren B.W."/>
        </authorList>
    </citation>
    <scope>NUCLEOTIDE SEQUENCE [LARGE SCALE GENOMIC DNA]</scope>
    <source>
        <strain evidence="3">H143</strain>
    </source>
</reference>
<sequence>MGRDRMGNSQLWQTRGNDAKWNWGRISPLRRYSHPEEWHLASELAMKIALRYGANGQTSRDYWPHGQPKRSRVHSAEKRLCNAGANDKTTKAD</sequence>
<feature type="region of interest" description="Disordered" evidence="1">
    <location>
        <begin position="58"/>
        <end position="93"/>
    </location>
</feature>